<dbReference type="eggNOG" id="COG4385">
    <property type="taxonomic scope" value="Bacteria"/>
</dbReference>
<evidence type="ECO:0000313" key="1">
    <source>
        <dbReference type="EMBL" id="CBW73716.1"/>
    </source>
</evidence>
<organism evidence="1 2">
    <name type="scientific">Mycetohabitans rhizoxinica (strain DSM 19002 / CIP 109453 / HKI 454)</name>
    <name type="common">Paraburkholderia rhizoxinica</name>
    <dbReference type="NCBI Taxonomy" id="882378"/>
    <lineage>
        <taxon>Bacteria</taxon>
        <taxon>Pseudomonadati</taxon>
        <taxon>Pseudomonadota</taxon>
        <taxon>Betaproteobacteria</taxon>
        <taxon>Burkholderiales</taxon>
        <taxon>Burkholderiaceae</taxon>
        <taxon>Mycetohabitans</taxon>
    </lineage>
</organism>
<dbReference type="EMBL" id="FR687359">
    <property type="protein sequence ID" value="CBW73716.1"/>
    <property type="molecule type" value="Genomic_DNA"/>
</dbReference>
<sequence length="197" mass="21826">MKRPIAPVSSSSTVGWPMSELLPPNATRLERRLATMNARLSDIAVPLGTLMNADTVPLTLLPWLAWHLGVDTWKDYWPESVKRARVRAAIHIARHKGTAEAVRQVCASFGAHVAMREWFEQTPRGKPGTFEIVMTVGERGDLPCTAQYVADIIAEVDCVKRGSAHYTITQHMVRTGSVGLRAATHLGLYRRLSLCDN</sequence>
<name>E5AKP4_MYCRK</name>
<accession>E5AKP4</accession>
<protein>
    <submittedName>
        <fullName evidence="1">Tail protein I</fullName>
    </submittedName>
</protein>
<reference evidence="1 2" key="1">
    <citation type="journal article" date="2011" name="J. Bacteriol.">
        <title>Complete genome sequence of Burkholderia rhizoxinica, an endosymbiont of Rhizopus microsporus.</title>
        <authorList>
            <person name="Lackner G."/>
            <person name="Moebius N."/>
            <person name="Partida-Martinez L."/>
            <person name="Hertweck C."/>
        </authorList>
    </citation>
    <scope>NUCLEOTIDE SEQUENCE [LARGE SCALE GENOMIC DNA]</scope>
    <source>
        <strain evidence="2">DSM 19002 / CIP 109453 / HKI 454</strain>
    </source>
</reference>
<gene>
    <name evidence="1" type="ordered locus">RBRH_00874</name>
</gene>
<dbReference type="AlphaFoldDB" id="E5AKP4"/>
<dbReference type="NCBIfam" id="TIGR01634">
    <property type="entry name" value="tail_P2_I"/>
    <property type="match status" value="1"/>
</dbReference>
<proteinExistence type="predicted"/>
<dbReference type="STRING" id="882378.RBRH_00874"/>
<dbReference type="Proteomes" id="UP000007437">
    <property type="component" value="Chromosome"/>
</dbReference>
<dbReference type="KEGG" id="brh:RBRH_00874"/>
<evidence type="ECO:0000313" key="2">
    <source>
        <dbReference type="Proteomes" id="UP000007437"/>
    </source>
</evidence>
<dbReference type="Pfam" id="PF09684">
    <property type="entry name" value="Tail_P2_I"/>
    <property type="match status" value="1"/>
</dbReference>
<dbReference type="HOGENOM" id="CLU_086293_2_1_4"/>
<dbReference type="InterPro" id="IPR006521">
    <property type="entry name" value="Tail_protein_I"/>
</dbReference>